<proteinExistence type="predicted"/>
<feature type="transmembrane region" description="Helical" evidence="1">
    <location>
        <begin position="73"/>
        <end position="92"/>
    </location>
</feature>
<gene>
    <name evidence="2" type="ORF">Q4I31_001088</name>
</gene>
<keyword evidence="3" id="KW-1185">Reference proteome</keyword>
<evidence type="ECO:0000256" key="1">
    <source>
        <dbReference type="SAM" id="Phobius"/>
    </source>
</evidence>
<name>A0AAW3AWS0_9TRYP</name>
<keyword evidence="1" id="KW-1133">Transmembrane helix</keyword>
<dbReference type="Proteomes" id="UP001500131">
    <property type="component" value="Unassembled WGS sequence"/>
</dbReference>
<accession>A0AAW3AWS0</accession>
<dbReference type="EMBL" id="JBAMZK010000006">
    <property type="protein sequence ID" value="KAL0513016.1"/>
    <property type="molecule type" value="Genomic_DNA"/>
</dbReference>
<reference evidence="2 3" key="1">
    <citation type="submission" date="2024-02" db="EMBL/GenBank/DDBJ databases">
        <title>FIRST GENOME SEQUENCES OF Leishmania (Viannia) shawi, Leishmania (Viannia) lindenbergi AND Leishmania (Viannia) utingensis.</title>
        <authorList>
            <person name="Resadore F."/>
            <person name="Custodio M.G.F."/>
            <person name="Boite M.C."/>
            <person name="Cupolillo E."/>
            <person name="Ferreira G.E.M."/>
        </authorList>
    </citation>
    <scope>NUCLEOTIDE SEQUENCE [LARGE SCALE GENOMIC DNA]</scope>
    <source>
        <strain evidence="2 3">MHOM/BR/1966/M15733</strain>
    </source>
</reference>
<dbReference type="AlphaFoldDB" id="A0AAW3AWS0"/>
<evidence type="ECO:0000313" key="3">
    <source>
        <dbReference type="Proteomes" id="UP001500131"/>
    </source>
</evidence>
<sequence length="527" mass="58746">MDFALHLTSSCPIATSASPAATTAGASSGPRFSPRVRTVTAASTALLTSSNALECMHRYDLYVRMHKTRCRYLLLLLLIPLFYFQCTFFGRYDHLMNAAGEGSYGGLAGGVGGAGLAATGAAGPSKDGSLHFGLAASDAEAAGDDSALTGSSIGGRRSHVRRLMITRALNAIGTTMGRMDLWEVQWWPPSNWTPDTTDTYYEQGLHVSTPSAASLSLARSKPPWSAITQRGLIPTISRSVTRLSGLLFDPEPPPYKLALSAFFHTRQARSGGPCNRCHARAIDKDIRNELINYNVFVRSFKLRVPLLLYYNRMPVYAMMQHLRLMRVRSYQLLGYMSRDYTSQKRPGTVRRDVADNPDLHARQLNFELTRLSLVFYLQRLHLRALRHADAMRLETFHFLRYLSSAIPVLRNVWVGQDHCKWPGVSCVVVHIPLNSLIDDDHPALQAFVESIFSACRGPDCRRRRCVAPSCAAYTHHLTTRLFTSAAPAYWLRWDRKDDTAAMDEMIWEKTSTSSRGAAGGIDHPHWH</sequence>
<keyword evidence="1" id="KW-0812">Transmembrane</keyword>
<evidence type="ECO:0000313" key="2">
    <source>
        <dbReference type="EMBL" id="KAL0513016.1"/>
    </source>
</evidence>
<comment type="caution">
    <text evidence="2">The sequence shown here is derived from an EMBL/GenBank/DDBJ whole genome shotgun (WGS) entry which is preliminary data.</text>
</comment>
<protein>
    <submittedName>
        <fullName evidence="2">Uncharacterized protein</fullName>
    </submittedName>
</protein>
<keyword evidence="1" id="KW-0472">Membrane</keyword>
<organism evidence="2 3">
    <name type="scientific">Leishmania lindenbergi</name>
    <dbReference type="NCBI Taxonomy" id="651832"/>
    <lineage>
        <taxon>Eukaryota</taxon>
        <taxon>Discoba</taxon>
        <taxon>Euglenozoa</taxon>
        <taxon>Kinetoplastea</taxon>
        <taxon>Metakinetoplastina</taxon>
        <taxon>Trypanosomatida</taxon>
        <taxon>Trypanosomatidae</taxon>
        <taxon>Leishmaniinae</taxon>
        <taxon>Leishmania</taxon>
    </lineage>
</organism>